<dbReference type="PRINTS" id="PR00377">
    <property type="entry name" value="IMPHPHTASES"/>
</dbReference>
<protein>
    <submittedName>
        <fullName evidence="1">Fructose-1, 6-bisphosphatase/inositol-1-monophosphatase</fullName>
        <ecNumber evidence="1">3.1.3.11</ecNumber>
    </submittedName>
</protein>
<gene>
    <name evidence="1" type="primary">suhB_1</name>
    <name evidence="1" type="ORF">E5S67_00675</name>
</gene>
<dbReference type="EC" id="3.1.3.11" evidence="1"/>
<dbReference type="Gene3D" id="3.40.190.80">
    <property type="match status" value="1"/>
</dbReference>
<dbReference type="EMBL" id="SRRZ01000008">
    <property type="protein sequence ID" value="NQE32958.1"/>
    <property type="molecule type" value="Genomic_DNA"/>
</dbReference>
<dbReference type="Proteomes" id="UP000702425">
    <property type="component" value="Unassembled WGS sequence"/>
</dbReference>
<dbReference type="GO" id="GO:0042132">
    <property type="term" value="F:fructose 1,6-bisphosphate 1-phosphatase activity"/>
    <property type="evidence" value="ECO:0007669"/>
    <property type="project" value="UniProtKB-EC"/>
</dbReference>
<evidence type="ECO:0000313" key="2">
    <source>
        <dbReference type="Proteomes" id="UP000702425"/>
    </source>
</evidence>
<sequence length="276" mass="30265">MTNFWDSILSFARVTVERVGQKLLQDFGSVQADEKDDGSLVTKSDNWADAEIRSAIASAFPTHGILSEEGEQVFPDTEWCWVVDPLDATTNFARGIPIWGISLGLLYRGTPVFGYVHLPPINQSFHGFWAPDLAGGVFDNMPQGAFLNGQHIRPSADKMSGNHFFNLCSRSVGIGPHLPSKVRMLGMASYNFLTVASGVAMGGVEATPKIWDIAGSWVIVKAAGAVWLPLESQGIFPLEVGKNYGRISYPTLVMNRQELVSVFLPFVEAWKKKKMG</sequence>
<organism evidence="1 2">
    <name type="scientific">Microcoleus asticus IPMA8</name>
    <dbReference type="NCBI Taxonomy" id="2563858"/>
    <lineage>
        <taxon>Bacteria</taxon>
        <taxon>Bacillati</taxon>
        <taxon>Cyanobacteriota</taxon>
        <taxon>Cyanophyceae</taxon>
        <taxon>Oscillatoriophycideae</taxon>
        <taxon>Oscillatoriales</taxon>
        <taxon>Microcoleaceae</taxon>
        <taxon>Microcoleus</taxon>
        <taxon>Microcoleus asticus</taxon>
    </lineage>
</organism>
<dbReference type="CDD" id="cd01643">
    <property type="entry name" value="Bacterial_IMPase_like_2"/>
    <property type="match status" value="1"/>
</dbReference>
<keyword evidence="1" id="KW-0378">Hydrolase</keyword>
<dbReference type="PANTHER" id="PTHR20854">
    <property type="entry name" value="INOSITOL MONOPHOSPHATASE"/>
    <property type="match status" value="1"/>
</dbReference>
<dbReference type="Pfam" id="PF00459">
    <property type="entry name" value="Inositol_P"/>
    <property type="match status" value="1"/>
</dbReference>
<accession>A0ABX2CSQ2</accession>
<proteinExistence type="predicted"/>
<reference evidence="1 2" key="1">
    <citation type="journal article" date="2020" name="Sci. Rep.">
        <title>A novel cyanobacterial geosmin producer, revising GeoA distribution and dispersion patterns in Bacteria.</title>
        <authorList>
            <person name="Churro C."/>
            <person name="Semedo-Aguiar A.P."/>
            <person name="Silva A.D."/>
            <person name="Pereira-Leal J.B."/>
            <person name="Leite R.B."/>
        </authorList>
    </citation>
    <scope>NUCLEOTIDE SEQUENCE [LARGE SCALE GENOMIC DNA]</scope>
    <source>
        <strain evidence="1 2">IPMA8</strain>
    </source>
</reference>
<dbReference type="Gene3D" id="3.30.540.10">
    <property type="entry name" value="Fructose-1,6-Bisphosphatase, subunit A, domain 1"/>
    <property type="match status" value="1"/>
</dbReference>
<dbReference type="PANTHER" id="PTHR20854:SF4">
    <property type="entry name" value="INOSITOL-1-MONOPHOSPHATASE-RELATED"/>
    <property type="match status" value="1"/>
</dbReference>
<name>A0ABX2CSQ2_9CYAN</name>
<dbReference type="InterPro" id="IPR000760">
    <property type="entry name" value="Inositol_monophosphatase-like"/>
</dbReference>
<dbReference type="RefSeq" id="WP_172185497.1">
    <property type="nucleotide sequence ID" value="NZ_CAWPPK010000296.1"/>
</dbReference>
<dbReference type="SUPFAM" id="SSF56655">
    <property type="entry name" value="Carbohydrate phosphatase"/>
    <property type="match status" value="1"/>
</dbReference>
<evidence type="ECO:0000313" key="1">
    <source>
        <dbReference type="EMBL" id="NQE32958.1"/>
    </source>
</evidence>
<comment type="caution">
    <text evidence="1">The sequence shown here is derived from an EMBL/GenBank/DDBJ whole genome shotgun (WGS) entry which is preliminary data.</text>
</comment>
<keyword evidence="2" id="KW-1185">Reference proteome</keyword>